<evidence type="ECO:0000256" key="1">
    <source>
        <dbReference type="SAM" id="MobiDB-lite"/>
    </source>
</evidence>
<keyword evidence="4" id="KW-1185">Reference proteome</keyword>
<dbReference type="RefSeq" id="WP_204684919.1">
    <property type="nucleotide sequence ID" value="NZ_JACJLU010000002.1"/>
</dbReference>
<dbReference type="EMBL" id="JACJLU010000002">
    <property type="protein sequence ID" value="MBM6830983.1"/>
    <property type="molecule type" value="Genomic_DNA"/>
</dbReference>
<organism evidence="3 4">
    <name type="scientific">Faecalicoccus acidiformans</name>
    <dbReference type="NCBI Taxonomy" id="915173"/>
    <lineage>
        <taxon>Bacteria</taxon>
        <taxon>Bacillati</taxon>
        <taxon>Bacillota</taxon>
        <taxon>Erysipelotrichia</taxon>
        <taxon>Erysipelotrichales</taxon>
        <taxon>Erysipelotrichaceae</taxon>
        <taxon>Faecalicoccus</taxon>
    </lineage>
</organism>
<feature type="transmembrane region" description="Helical" evidence="2">
    <location>
        <begin position="20"/>
        <end position="42"/>
    </location>
</feature>
<feature type="compositionally biased region" description="Basic and acidic residues" evidence="1">
    <location>
        <begin position="130"/>
        <end position="178"/>
    </location>
</feature>
<reference evidence="3 4" key="1">
    <citation type="journal article" date="2021" name="Sci. Rep.">
        <title>The distribution of antibiotic resistance genes in chicken gut microbiota commensals.</title>
        <authorList>
            <person name="Juricova H."/>
            <person name="Matiasovicova J."/>
            <person name="Kubasova T."/>
            <person name="Cejkova D."/>
            <person name="Rychlik I."/>
        </authorList>
    </citation>
    <scope>NUCLEOTIDE SEQUENCE [LARGE SCALE GENOMIC DNA]</scope>
    <source>
        <strain evidence="3 4">An423</strain>
    </source>
</reference>
<feature type="region of interest" description="Disordered" evidence="1">
    <location>
        <begin position="130"/>
        <end position="230"/>
    </location>
</feature>
<evidence type="ECO:0000256" key="2">
    <source>
        <dbReference type="SAM" id="Phobius"/>
    </source>
</evidence>
<gene>
    <name evidence="3" type="ORF">H5982_02525</name>
</gene>
<name>A0ABS2FLV7_9FIRM</name>
<evidence type="ECO:0000313" key="4">
    <source>
        <dbReference type="Proteomes" id="UP000775500"/>
    </source>
</evidence>
<sequence>MKKWKEKWNSLIEKKGKNKVYGGIGAAVLVLLLCGFGVAWAMTSSSKTQSNDPLDHVTGIRDWKVIVDTEDVDFMKGVEWDEKYIDEVTVEADEVDLTKIGEYTITYVIDVKDSKKDVEEDRTVEVISKDEKKEEKEAEDEKKDEKSDDKEKEESKESSNSDSKDSSKKSDSDSKKEPSSSNTSSSSKPSGSNSSSSSKPSGDSSSSSKPSGGSSESKPSKPSHTHSWQPQYTTVHHDAVYEQKYVVDQAAWSEERSICNQCGADITGNYIAHFKASPSCSGYHSEIINHPEQGHYENVQVSAAWDEQVLTGYKCSCGATK</sequence>
<protein>
    <recommendedName>
        <fullName evidence="5">Pesticidal crystal protein Cry22Aa Ig-like domain-containing protein</fullName>
    </recommendedName>
</protein>
<keyword evidence="2" id="KW-0472">Membrane</keyword>
<keyword evidence="2" id="KW-1133">Transmembrane helix</keyword>
<proteinExistence type="predicted"/>
<accession>A0ABS2FLV7</accession>
<evidence type="ECO:0000313" key="3">
    <source>
        <dbReference type="EMBL" id="MBM6830983.1"/>
    </source>
</evidence>
<comment type="caution">
    <text evidence="3">The sequence shown here is derived from an EMBL/GenBank/DDBJ whole genome shotgun (WGS) entry which is preliminary data.</text>
</comment>
<feature type="compositionally biased region" description="Low complexity" evidence="1">
    <location>
        <begin position="179"/>
        <end position="222"/>
    </location>
</feature>
<keyword evidence="2" id="KW-0812">Transmembrane</keyword>
<evidence type="ECO:0008006" key="5">
    <source>
        <dbReference type="Google" id="ProtNLM"/>
    </source>
</evidence>
<dbReference type="Proteomes" id="UP000775500">
    <property type="component" value="Unassembled WGS sequence"/>
</dbReference>